<dbReference type="Gene3D" id="3.40.1440.10">
    <property type="entry name" value="GIY-YIG endonuclease"/>
    <property type="match status" value="1"/>
</dbReference>
<dbReference type="CDD" id="cd10442">
    <property type="entry name" value="GIY-YIG_PLEs"/>
    <property type="match status" value="1"/>
</dbReference>
<organism evidence="2 3">
    <name type="scientific">Elysia marginata</name>
    <dbReference type="NCBI Taxonomy" id="1093978"/>
    <lineage>
        <taxon>Eukaryota</taxon>
        <taxon>Metazoa</taxon>
        <taxon>Spiralia</taxon>
        <taxon>Lophotrochozoa</taxon>
        <taxon>Mollusca</taxon>
        <taxon>Gastropoda</taxon>
        <taxon>Heterobranchia</taxon>
        <taxon>Euthyneura</taxon>
        <taxon>Panpulmonata</taxon>
        <taxon>Sacoglossa</taxon>
        <taxon>Placobranchoidea</taxon>
        <taxon>Plakobranchidae</taxon>
        <taxon>Elysia</taxon>
    </lineage>
</organism>
<protein>
    <recommendedName>
        <fullName evidence="1">GIY-YIG domain-containing protein</fullName>
    </recommendedName>
</protein>
<reference evidence="2 3" key="1">
    <citation type="journal article" date="2021" name="Elife">
        <title>Chloroplast acquisition without the gene transfer in kleptoplastic sea slugs, Plakobranchus ocellatus.</title>
        <authorList>
            <person name="Maeda T."/>
            <person name="Takahashi S."/>
            <person name="Yoshida T."/>
            <person name="Shimamura S."/>
            <person name="Takaki Y."/>
            <person name="Nagai Y."/>
            <person name="Toyoda A."/>
            <person name="Suzuki Y."/>
            <person name="Arimoto A."/>
            <person name="Ishii H."/>
            <person name="Satoh N."/>
            <person name="Nishiyama T."/>
            <person name="Hasebe M."/>
            <person name="Maruyama T."/>
            <person name="Minagawa J."/>
            <person name="Obokata J."/>
            <person name="Shigenobu S."/>
        </authorList>
    </citation>
    <scope>NUCLEOTIDE SEQUENCE [LARGE SCALE GENOMIC DNA]</scope>
</reference>
<sequence>MLDLLESHIIALQVEKTDMDASGVAESFQSLCTGMGLDGLMMDDGKCCIKQDKINGHQVDLAGALESLRSQLRPTRVLETNAAVYVTNNRQGEAIQEDVQEIGESSLGHQTSPSYNPGTRPCNRPGCKTCPFVSRSHEVHAPNGVFKAEGSFTCSSRNLIYAIICKRCGMVYIGETGRTLADRFSEHLRDVKKRGKKAVSLHFNSPDHHGCADMEVLGFRSCRGRNKSRVDCEQRLISKMGTLAPRGMNVQLHSRYKKKE</sequence>
<dbReference type="InterPro" id="IPR000305">
    <property type="entry name" value="GIY-YIG_endonuc"/>
</dbReference>
<proteinExistence type="predicted"/>
<comment type="caution">
    <text evidence="2">The sequence shown here is derived from an EMBL/GenBank/DDBJ whole genome shotgun (WGS) entry which is preliminary data.</text>
</comment>
<feature type="domain" description="GIY-YIG" evidence="1">
    <location>
        <begin position="159"/>
        <end position="199"/>
    </location>
</feature>
<dbReference type="EMBL" id="BMAT01008114">
    <property type="protein sequence ID" value="GFR78313.1"/>
    <property type="molecule type" value="Genomic_DNA"/>
</dbReference>
<dbReference type="Proteomes" id="UP000762676">
    <property type="component" value="Unassembled WGS sequence"/>
</dbReference>
<evidence type="ECO:0000313" key="2">
    <source>
        <dbReference type="EMBL" id="GFR78313.1"/>
    </source>
</evidence>
<evidence type="ECO:0000259" key="1">
    <source>
        <dbReference type="Pfam" id="PF01541"/>
    </source>
</evidence>
<gene>
    <name evidence="2" type="ORF">ElyMa_003991800</name>
</gene>
<dbReference type="InterPro" id="IPR035901">
    <property type="entry name" value="GIY-YIG_endonuc_sf"/>
</dbReference>
<keyword evidence="3" id="KW-1185">Reference proteome</keyword>
<accession>A0AAV4FYA7</accession>
<dbReference type="Pfam" id="PF01541">
    <property type="entry name" value="GIY-YIG"/>
    <property type="match status" value="1"/>
</dbReference>
<dbReference type="SUPFAM" id="SSF82771">
    <property type="entry name" value="GIY-YIG endonuclease"/>
    <property type="match status" value="1"/>
</dbReference>
<dbReference type="AlphaFoldDB" id="A0AAV4FYA7"/>
<name>A0AAV4FYA7_9GAST</name>
<evidence type="ECO:0000313" key="3">
    <source>
        <dbReference type="Proteomes" id="UP000762676"/>
    </source>
</evidence>